<proteinExistence type="predicted"/>
<dbReference type="KEGG" id="bsen:DP114_14590"/>
<dbReference type="RefSeq" id="WP_169267270.1">
    <property type="nucleotide sequence ID" value="NZ_CAWOXK010000001.1"/>
</dbReference>
<sequence>MTNAKAVLRKEVQHLAEEAFQHKLISGYGDGPDGNEYQIVYQGKPRHFALEEARSFLCELLFETQQGDQHSEELSI</sequence>
<evidence type="ECO:0000313" key="1">
    <source>
        <dbReference type="EMBL" id="QDL08961.1"/>
    </source>
</evidence>
<dbReference type="EMBL" id="CP030118">
    <property type="protein sequence ID" value="QDL08961.1"/>
    <property type="molecule type" value="Genomic_DNA"/>
</dbReference>
<organism evidence="1 2">
    <name type="scientific">Brasilonema sennae CENA114</name>
    <dbReference type="NCBI Taxonomy" id="415709"/>
    <lineage>
        <taxon>Bacteria</taxon>
        <taxon>Bacillati</taxon>
        <taxon>Cyanobacteriota</taxon>
        <taxon>Cyanophyceae</taxon>
        <taxon>Nostocales</taxon>
        <taxon>Scytonemataceae</taxon>
        <taxon>Brasilonema</taxon>
        <taxon>Bromeliae group (in: Brasilonema)</taxon>
    </lineage>
</organism>
<evidence type="ECO:0000313" key="2">
    <source>
        <dbReference type="Proteomes" id="UP000503129"/>
    </source>
</evidence>
<dbReference type="AlphaFoldDB" id="A0A856MH20"/>
<name>A0A856MH20_9CYAN</name>
<gene>
    <name evidence="1" type="ORF">DP114_14590</name>
</gene>
<reference evidence="1 2" key="1">
    <citation type="submission" date="2018-06" db="EMBL/GenBank/DDBJ databases">
        <title>Comparative genomics of Brasilonema spp. strains.</title>
        <authorList>
            <person name="Alvarenga D.O."/>
            <person name="Fiore M.F."/>
            <person name="Varani A.M."/>
        </authorList>
    </citation>
    <scope>NUCLEOTIDE SEQUENCE [LARGE SCALE GENOMIC DNA]</scope>
    <source>
        <strain evidence="1 2">CENA114</strain>
    </source>
</reference>
<dbReference type="Proteomes" id="UP000503129">
    <property type="component" value="Chromosome"/>
</dbReference>
<protein>
    <submittedName>
        <fullName evidence="1">Uncharacterized protein</fullName>
    </submittedName>
</protein>
<accession>A0A856MH20</accession>
<keyword evidence="2" id="KW-1185">Reference proteome</keyword>